<evidence type="ECO:0000313" key="2">
    <source>
        <dbReference type="EMBL" id="MBS2963897.1"/>
    </source>
</evidence>
<reference evidence="2" key="1">
    <citation type="submission" date="2021-04" db="EMBL/GenBank/DDBJ databases">
        <title>Genome based classification of Actinospica acidithermotolerans sp. nov., an actinobacterium isolated from an Indonesian hot spring.</title>
        <authorList>
            <person name="Kusuma A.B."/>
            <person name="Putra K.E."/>
            <person name="Nafisah S."/>
            <person name="Loh J."/>
            <person name="Nouioui I."/>
            <person name="Goodfellow M."/>
        </authorList>
    </citation>
    <scope>NUCLEOTIDE SEQUENCE</scope>
    <source>
        <strain evidence="2">DSM 45618</strain>
    </source>
</reference>
<feature type="transmembrane region" description="Helical" evidence="1">
    <location>
        <begin position="72"/>
        <end position="96"/>
    </location>
</feature>
<keyword evidence="1" id="KW-0472">Membrane</keyword>
<dbReference type="RefSeq" id="WP_211468015.1">
    <property type="nucleotide sequence ID" value="NZ_JAGSXH010000037.1"/>
</dbReference>
<gene>
    <name evidence="2" type="ORF">KGA66_12635</name>
</gene>
<evidence type="ECO:0000313" key="3">
    <source>
        <dbReference type="Proteomes" id="UP000677913"/>
    </source>
</evidence>
<evidence type="ECO:0000256" key="1">
    <source>
        <dbReference type="SAM" id="Phobius"/>
    </source>
</evidence>
<keyword evidence="1" id="KW-1133">Transmembrane helix</keyword>
<name>A0A8J7WPF5_9ACTN</name>
<organism evidence="2 3">
    <name type="scientific">Actinocrinis puniceicyclus</name>
    <dbReference type="NCBI Taxonomy" id="977794"/>
    <lineage>
        <taxon>Bacteria</taxon>
        <taxon>Bacillati</taxon>
        <taxon>Actinomycetota</taxon>
        <taxon>Actinomycetes</taxon>
        <taxon>Catenulisporales</taxon>
        <taxon>Actinospicaceae</taxon>
        <taxon>Actinocrinis</taxon>
    </lineage>
</organism>
<dbReference type="AlphaFoldDB" id="A0A8J7WPF5"/>
<comment type="caution">
    <text evidence="2">The sequence shown here is derived from an EMBL/GenBank/DDBJ whole genome shotgun (WGS) entry which is preliminary data.</text>
</comment>
<protein>
    <submittedName>
        <fullName evidence="2">Uncharacterized protein</fullName>
    </submittedName>
</protein>
<dbReference type="EMBL" id="JAGSXH010000037">
    <property type="protein sequence ID" value="MBS2963897.1"/>
    <property type="molecule type" value="Genomic_DNA"/>
</dbReference>
<dbReference type="Proteomes" id="UP000677913">
    <property type="component" value="Unassembled WGS sequence"/>
</dbReference>
<feature type="transmembrane region" description="Helical" evidence="1">
    <location>
        <begin position="15"/>
        <end position="34"/>
    </location>
</feature>
<feature type="transmembrane region" description="Helical" evidence="1">
    <location>
        <begin position="40"/>
        <end position="60"/>
    </location>
</feature>
<keyword evidence="3" id="KW-1185">Reference proteome</keyword>
<feature type="transmembrane region" description="Helical" evidence="1">
    <location>
        <begin position="116"/>
        <end position="139"/>
    </location>
</feature>
<keyword evidence="1" id="KW-0812">Transmembrane</keyword>
<accession>A0A8J7WPF5</accession>
<sequence length="212" mass="21923">MTDVSSASYSPHRSLRAALVALVCVGVGATLHEAAGGCHAAWAAIGLSLPAAWVAAWAGLARERSWPALTAALGAAQLALHCLFAHFDAAAAHVTASAPAPADGMPGMTMAQPNGYTAALTMITAHALAVVVCGWWLGLGERDFFALCRAAGVITAAPCRSLRRALAVLATVLCFRLDEMPRICCAAQDRGFRRPPAPLLTTITFRGPPVIA</sequence>
<proteinExistence type="predicted"/>